<proteinExistence type="inferred from homology"/>
<evidence type="ECO:0000256" key="12">
    <source>
        <dbReference type="SAM" id="Phobius"/>
    </source>
</evidence>
<organism evidence="13 14">
    <name type="scientific">Handroanthus impetiginosus</name>
    <dbReference type="NCBI Taxonomy" id="429701"/>
    <lineage>
        <taxon>Eukaryota</taxon>
        <taxon>Viridiplantae</taxon>
        <taxon>Streptophyta</taxon>
        <taxon>Embryophyta</taxon>
        <taxon>Tracheophyta</taxon>
        <taxon>Spermatophyta</taxon>
        <taxon>Magnoliopsida</taxon>
        <taxon>eudicotyledons</taxon>
        <taxon>Gunneridae</taxon>
        <taxon>Pentapetalae</taxon>
        <taxon>asterids</taxon>
        <taxon>lamiids</taxon>
        <taxon>Lamiales</taxon>
        <taxon>Bignoniaceae</taxon>
        <taxon>Crescentiina</taxon>
        <taxon>Tabebuia alliance</taxon>
        <taxon>Handroanthus</taxon>
    </lineage>
</organism>
<evidence type="ECO:0000256" key="3">
    <source>
        <dbReference type="ARBA" id="ARBA00022448"/>
    </source>
</evidence>
<keyword evidence="14" id="KW-1185">Reference proteome</keyword>
<dbReference type="EMBL" id="NKXS01011004">
    <property type="protein sequence ID" value="PIM97094.1"/>
    <property type="molecule type" value="Genomic_DNA"/>
</dbReference>
<evidence type="ECO:0000256" key="11">
    <source>
        <dbReference type="ARBA" id="ARBA00032954"/>
    </source>
</evidence>
<reference evidence="14" key="1">
    <citation type="journal article" date="2018" name="Gigascience">
        <title>Genome assembly of the Pink Ipe (Handroanthus impetiginosus, Bignoniaceae), a highly valued, ecologically keystone Neotropical timber forest tree.</title>
        <authorList>
            <person name="Silva-Junior O.B."/>
            <person name="Grattapaglia D."/>
            <person name="Novaes E."/>
            <person name="Collevatti R.G."/>
        </authorList>
    </citation>
    <scope>NUCLEOTIDE SEQUENCE [LARGE SCALE GENOMIC DNA]</scope>
    <source>
        <strain evidence="14">cv. UFG-1</strain>
    </source>
</reference>
<keyword evidence="4" id="KW-0138">CF(0)</keyword>
<evidence type="ECO:0000256" key="6">
    <source>
        <dbReference type="ARBA" id="ARBA00022781"/>
    </source>
</evidence>
<name>A0A2G9FW20_9LAMI</name>
<keyword evidence="5 12" id="KW-0812">Transmembrane</keyword>
<comment type="caution">
    <text evidence="13">The sequence shown here is derived from an EMBL/GenBank/DDBJ whole genome shotgun (WGS) entry which is preliminary data.</text>
</comment>
<keyword evidence="7 12" id="KW-1133">Transmembrane helix</keyword>
<gene>
    <name evidence="13" type="ORF">CDL12_30442</name>
</gene>
<evidence type="ECO:0000256" key="10">
    <source>
        <dbReference type="ARBA" id="ARBA00023310"/>
    </source>
</evidence>
<dbReference type="InterPro" id="IPR045083">
    <property type="entry name" value="ATP_synth_F0_asu_bact/mt"/>
</dbReference>
<evidence type="ECO:0000256" key="8">
    <source>
        <dbReference type="ARBA" id="ARBA00023065"/>
    </source>
</evidence>
<keyword evidence="3" id="KW-0813">Transport</keyword>
<comment type="similarity">
    <text evidence="2">Belongs to the ATPase A chain family.</text>
</comment>
<keyword evidence="6" id="KW-0375">Hydrogen ion transport</keyword>
<feature type="transmembrane region" description="Helical" evidence="12">
    <location>
        <begin position="30"/>
        <end position="54"/>
    </location>
</feature>
<protein>
    <recommendedName>
        <fullName evidence="11">F-ATPase protein 6</fullName>
    </recommendedName>
</protein>
<dbReference type="PANTHER" id="PTHR11410:SF0">
    <property type="entry name" value="ATP SYNTHASE SUBUNIT A"/>
    <property type="match status" value="1"/>
</dbReference>
<evidence type="ECO:0000256" key="4">
    <source>
        <dbReference type="ARBA" id="ARBA00022547"/>
    </source>
</evidence>
<accession>A0A2G9FW20</accession>
<evidence type="ECO:0000256" key="7">
    <source>
        <dbReference type="ARBA" id="ARBA00022989"/>
    </source>
</evidence>
<dbReference type="GO" id="GO:0046933">
    <property type="term" value="F:proton-transporting ATP synthase activity, rotational mechanism"/>
    <property type="evidence" value="ECO:0007669"/>
    <property type="project" value="TreeGrafter"/>
</dbReference>
<sequence>MNYLNNVISPLDQFEVRNLLSLDAPVLGNISLSITNIGLYLTIGGYLIFLLGLLSTNNNKIVPNG</sequence>
<evidence type="ECO:0000256" key="9">
    <source>
        <dbReference type="ARBA" id="ARBA00023136"/>
    </source>
</evidence>
<evidence type="ECO:0000313" key="14">
    <source>
        <dbReference type="Proteomes" id="UP000231279"/>
    </source>
</evidence>
<keyword evidence="8" id="KW-0406">Ion transport</keyword>
<evidence type="ECO:0000256" key="5">
    <source>
        <dbReference type="ARBA" id="ARBA00022692"/>
    </source>
</evidence>
<dbReference type="Proteomes" id="UP000231279">
    <property type="component" value="Unassembled WGS sequence"/>
</dbReference>
<comment type="subcellular location">
    <subcellularLocation>
        <location evidence="1">Membrane</location>
        <topology evidence="1">Multi-pass membrane protein</topology>
    </subcellularLocation>
</comment>
<evidence type="ECO:0000313" key="13">
    <source>
        <dbReference type="EMBL" id="PIM97094.1"/>
    </source>
</evidence>
<keyword evidence="10" id="KW-0066">ATP synthesis</keyword>
<dbReference type="OrthoDB" id="994699at2759"/>
<dbReference type="AlphaFoldDB" id="A0A2G9FW20"/>
<dbReference type="PANTHER" id="PTHR11410">
    <property type="entry name" value="ATP SYNTHASE SUBUNIT A"/>
    <property type="match status" value="1"/>
</dbReference>
<evidence type="ECO:0000256" key="1">
    <source>
        <dbReference type="ARBA" id="ARBA00004141"/>
    </source>
</evidence>
<keyword evidence="9 12" id="KW-0472">Membrane</keyword>
<evidence type="ECO:0000256" key="2">
    <source>
        <dbReference type="ARBA" id="ARBA00006810"/>
    </source>
</evidence>
<dbReference type="GO" id="GO:0045259">
    <property type="term" value="C:proton-transporting ATP synthase complex"/>
    <property type="evidence" value="ECO:0007669"/>
    <property type="project" value="UniProtKB-KW"/>
</dbReference>